<dbReference type="InterPro" id="IPR004193">
    <property type="entry name" value="Glyco_hydro_13_N"/>
</dbReference>
<proteinExistence type="predicted"/>
<feature type="domain" description="Glycoside hydrolase family 13 N-terminal" evidence="2">
    <location>
        <begin position="36"/>
        <end position="97"/>
    </location>
</feature>
<dbReference type="Proteomes" id="UP000664163">
    <property type="component" value="Unassembled WGS sequence"/>
</dbReference>
<dbReference type="InterPro" id="IPR013783">
    <property type="entry name" value="Ig-like_fold"/>
</dbReference>
<accession>A0ABS3EVV7</accession>
<keyword evidence="1" id="KW-0732">Signal</keyword>
<evidence type="ECO:0000259" key="2">
    <source>
        <dbReference type="Pfam" id="PF02922"/>
    </source>
</evidence>
<dbReference type="EMBL" id="JAFLND010000001">
    <property type="protein sequence ID" value="MBO0330324.1"/>
    <property type="molecule type" value="Genomic_DNA"/>
</dbReference>
<evidence type="ECO:0000313" key="4">
    <source>
        <dbReference type="Proteomes" id="UP000664163"/>
    </source>
</evidence>
<sequence length="107" mass="12034">MKNKFLFVALGLMTLSTYAQQDLFNEPALVSPEINPDNTVTFRVKAPLAQTVSVSGSLDGEHAFATISYEMEKGEKGIWTFTTLELPSELYRYHFSIDSVRTVDPIR</sequence>
<name>A0ABS3EVV7_9FLAO</name>
<dbReference type="RefSeq" id="WP_207070726.1">
    <property type="nucleotide sequence ID" value="NZ_JAFLND010000001.1"/>
</dbReference>
<evidence type="ECO:0000313" key="3">
    <source>
        <dbReference type="EMBL" id="MBO0330324.1"/>
    </source>
</evidence>
<dbReference type="Pfam" id="PF02922">
    <property type="entry name" value="CBM_48"/>
    <property type="match status" value="1"/>
</dbReference>
<gene>
    <name evidence="3" type="ORF">J0X13_07165</name>
</gene>
<organism evidence="3 4">
    <name type="scientific">[Muricauda] lutisoli</name>
    <dbReference type="NCBI Taxonomy" id="2816035"/>
    <lineage>
        <taxon>Bacteria</taxon>
        <taxon>Pseudomonadati</taxon>
        <taxon>Bacteroidota</taxon>
        <taxon>Flavobacteriia</taxon>
        <taxon>Flavobacteriales</taxon>
        <taxon>Flavobacteriaceae</taxon>
        <taxon>Allomuricauda</taxon>
    </lineage>
</organism>
<reference evidence="3 4" key="1">
    <citation type="submission" date="2021-03" db="EMBL/GenBank/DDBJ databases">
        <title>Muricauda sp. CAU 1631 isolated from Incheon.</title>
        <authorList>
            <person name="Kim W."/>
        </authorList>
    </citation>
    <scope>NUCLEOTIDE SEQUENCE [LARGE SCALE GENOMIC DNA]</scope>
    <source>
        <strain evidence="3 4">CAU 1631</strain>
    </source>
</reference>
<feature type="signal peptide" evidence="1">
    <location>
        <begin position="1"/>
        <end position="21"/>
    </location>
</feature>
<evidence type="ECO:0000256" key="1">
    <source>
        <dbReference type="SAM" id="SignalP"/>
    </source>
</evidence>
<feature type="chain" id="PRO_5045166792" description="Glycoside hydrolase family 13 N-terminal domain-containing protein" evidence="1">
    <location>
        <begin position="22"/>
        <end position="107"/>
    </location>
</feature>
<dbReference type="Gene3D" id="2.60.40.10">
    <property type="entry name" value="Immunoglobulins"/>
    <property type="match status" value="1"/>
</dbReference>
<keyword evidence="4" id="KW-1185">Reference proteome</keyword>
<dbReference type="SUPFAM" id="SSF81296">
    <property type="entry name" value="E set domains"/>
    <property type="match status" value="1"/>
</dbReference>
<protein>
    <recommendedName>
        <fullName evidence="2">Glycoside hydrolase family 13 N-terminal domain-containing protein</fullName>
    </recommendedName>
</protein>
<dbReference type="InterPro" id="IPR014756">
    <property type="entry name" value="Ig_E-set"/>
</dbReference>
<comment type="caution">
    <text evidence="3">The sequence shown here is derived from an EMBL/GenBank/DDBJ whole genome shotgun (WGS) entry which is preliminary data.</text>
</comment>